<keyword evidence="1" id="KW-0812">Transmembrane</keyword>
<dbReference type="AlphaFoldDB" id="A0AAD7ZM46"/>
<evidence type="ECO:0000313" key="3">
    <source>
        <dbReference type="Proteomes" id="UP001233999"/>
    </source>
</evidence>
<feature type="transmembrane region" description="Helical" evidence="1">
    <location>
        <begin position="166"/>
        <end position="184"/>
    </location>
</feature>
<name>A0AAD7ZM46_DIPPU</name>
<feature type="transmembrane region" description="Helical" evidence="1">
    <location>
        <begin position="46"/>
        <end position="67"/>
    </location>
</feature>
<comment type="caution">
    <text evidence="2">The sequence shown here is derived from an EMBL/GenBank/DDBJ whole genome shotgun (WGS) entry which is preliminary data.</text>
</comment>
<accession>A0AAD7ZM46</accession>
<evidence type="ECO:0000256" key="1">
    <source>
        <dbReference type="SAM" id="Phobius"/>
    </source>
</evidence>
<dbReference type="Proteomes" id="UP001233999">
    <property type="component" value="Unassembled WGS sequence"/>
</dbReference>
<dbReference type="EMBL" id="JASPKZ010007802">
    <property type="protein sequence ID" value="KAJ9582413.1"/>
    <property type="molecule type" value="Genomic_DNA"/>
</dbReference>
<gene>
    <name evidence="2" type="ORF">L9F63_003266</name>
</gene>
<feature type="transmembrane region" description="Helical" evidence="1">
    <location>
        <begin position="131"/>
        <end position="154"/>
    </location>
</feature>
<evidence type="ECO:0000313" key="2">
    <source>
        <dbReference type="EMBL" id="KAJ9582413.1"/>
    </source>
</evidence>
<keyword evidence="1" id="KW-1133">Transmembrane helix</keyword>
<feature type="non-terminal residue" evidence="2">
    <location>
        <position position="1"/>
    </location>
</feature>
<keyword evidence="1" id="KW-0472">Membrane</keyword>
<proteinExistence type="predicted"/>
<protein>
    <submittedName>
        <fullName evidence="2">Uncharacterized protein</fullName>
    </submittedName>
</protein>
<organism evidence="2 3">
    <name type="scientific">Diploptera punctata</name>
    <name type="common">Pacific beetle cockroach</name>
    <dbReference type="NCBI Taxonomy" id="6984"/>
    <lineage>
        <taxon>Eukaryota</taxon>
        <taxon>Metazoa</taxon>
        <taxon>Ecdysozoa</taxon>
        <taxon>Arthropoda</taxon>
        <taxon>Hexapoda</taxon>
        <taxon>Insecta</taxon>
        <taxon>Pterygota</taxon>
        <taxon>Neoptera</taxon>
        <taxon>Polyneoptera</taxon>
        <taxon>Dictyoptera</taxon>
        <taxon>Blattodea</taxon>
        <taxon>Blaberoidea</taxon>
        <taxon>Blaberidae</taxon>
        <taxon>Diplopterinae</taxon>
        <taxon>Diploptera</taxon>
    </lineage>
</organism>
<sequence>SIPMLYRMINSYAYYRGTNALLIYLYRMAILVATDTYLIFLEISVFMIHLQLYRIVILVAIETYLIFRENSVFMIHLQLYRSIPMLYRMLYRMVILINSYVSEKINPYGCFSYTEGTNAFVLMIHLQLYRMLYRMVILINSYASVILSDQFLCYTQMLYRIVYRMLYRMVILLYRMVILVDQFLCRYRYIPHLYRMINSY</sequence>
<feature type="non-terminal residue" evidence="2">
    <location>
        <position position="200"/>
    </location>
</feature>
<keyword evidence="3" id="KW-1185">Reference proteome</keyword>
<reference evidence="2" key="1">
    <citation type="journal article" date="2023" name="IScience">
        <title>Live-bearing cockroach genome reveals convergent evolutionary mechanisms linked to viviparity in insects and beyond.</title>
        <authorList>
            <person name="Fouks B."/>
            <person name="Harrison M.C."/>
            <person name="Mikhailova A.A."/>
            <person name="Marchal E."/>
            <person name="English S."/>
            <person name="Carruthers M."/>
            <person name="Jennings E.C."/>
            <person name="Chiamaka E.L."/>
            <person name="Frigard R.A."/>
            <person name="Pippel M."/>
            <person name="Attardo G.M."/>
            <person name="Benoit J.B."/>
            <person name="Bornberg-Bauer E."/>
            <person name="Tobe S.S."/>
        </authorList>
    </citation>
    <scope>NUCLEOTIDE SEQUENCE</scope>
    <source>
        <strain evidence="2">Stay&amp;Tobe</strain>
    </source>
</reference>
<reference evidence="2" key="2">
    <citation type="submission" date="2023-05" db="EMBL/GenBank/DDBJ databases">
        <authorList>
            <person name="Fouks B."/>
        </authorList>
    </citation>
    <scope>NUCLEOTIDE SEQUENCE</scope>
    <source>
        <strain evidence="2">Stay&amp;Tobe</strain>
        <tissue evidence="2">Testes</tissue>
    </source>
</reference>
<feature type="transmembrane region" description="Helical" evidence="1">
    <location>
        <begin position="21"/>
        <end position="40"/>
    </location>
</feature>